<organism evidence="1 2">
    <name type="scientific">Verticillium dahliae (strain VdLs.17 / ATCC MYA-4575 / FGSC 10137)</name>
    <name type="common">Verticillium wilt</name>
    <dbReference type="NCBI Taxonomy" id="498257"/>
    <lineage>
        <taxon>Eukaryota</taxon>
        <taxon>Fungi</taxon>
        <taxon>Dikarya</taxon>
        <taxon>Ascomycota</taxon>
        <taxon>Pezizomycotina</taxon>
        <taxon>Sordariomycetes</taxon>
        <taxon>Hypocreomycetidae</taxon>
        <taxon>Glomerellales</taxon>
        <taxon>Plectosphaerellaceae</taxon>
        <taxon>Verticillium</taxon>
    </lineage>
</organism>
<dbReference type="GeneID" id="20702794"/>
<proteinExistence type="predicted"/>
<dbReference type="InParanoid" id="G2WU58"/>
<evidence type="ECO:0000313" key="1">
    <source>
        <dbReference type="EMBL" id="EGY17649.1"/>
    </source>
</evidence>
<dbReference type="HOGENOM" id="CLU_2759733_0_0_1"/>
<accession>G2WU58</accession>
<reference evidence="1 2" key="1">
    <citation type="submission" date="2008-03" db="EMBL/GenBank/DDBJ databases">
        <title>The Genome Sequence of Verticillium dahliae VdLs.17.</title>
        <authorList>
            <consortium name="The Broad Institute Genome Sequencing Platform"/>
            <person name="Ma L.-J.J."/>
            <person name="Klosterman S.J."/>
            <person name="Subbarao K."/>
            <person name="Dobinson K."/>
            <person name="Veronese P."/>
            <person name="Kang S."/>
            <person name="Gold S.E."/>
            <person name="Young S."/>
            <person name="Jaffe D."/>
            <person name="Gnerre S."/>
            <person name="Berlin A."/>
            <person name="Heiman D."/>
            <person name="Hepburn T."/>
            <person name="Sykes S."/>
            <person name="Alvarado L."/>
            <person name="Kodira C.D."/>
            <person name="Lander E."/>
            <person name="Galagan J."/>
            <person name="Nusbaum C."/>
            <person name="Birren B."/>
        </authorList>
    </citation>
    <scope>NUCLEOTIDE SEQUENCE [LARGE SCALE GENOMIC DNA]</scope>
    <source>
        <strain evidence="2">VdLs.17 / ATCC MYA-4575 / FGSC 10137</strain>
    </source>
</reference>
<name>G2WU58_VERDV</name>
<keyword evidence="2" id="KW-1185">Reference proteome</keyword>
<evidence type="ECO:0000313" key="2">
    <source>
        <dbReference type="Proteomes" id="UP000001611"/>
    </source>
</evidence>
<dbReference type="AlphaFoldDB" id="G2WU58"/>
<dbReference type="EMBL" id="DS572696">
    <property type="protein sequence ID" value="EGY17649.1"/>
    <property type="molecule type" value="Genomic_DNA"/>
</dbReference>
<dbReference type="RefSeq" id="XP_009648512.1">
    <property type="nucleotide sequence ID" value="XM_009650217.1"/>
</dbReference>
<dbReference type="KEGG" id="vda:VDAG_01331"/>
<dbReference type="STRING" id="498257.G2WU58"/>
<protein>
    <submittedName>
        <fullName evidence="1">Uncharacterized protein</fullName>
    </submittedName>
</protein>
<sequence length="70" mass="7419">MANRQPYKTTFNADKVIRPIFTGGSVALDNGARVLATALGEDAVLTDPSNGRHLAQIEGDGEQISTLTCM</sequence>
<dbReference type="Proteomes" id="UP000001611">
    <property type="component" value="Chromosome 1"/>
</dbReference>
<gene>
    <name evidence="1" type="ORF">VDAG_01331</name>
</gene>
<dbReference type="eggNOG" id="KOG0319">
    <property type="taxonomic scope" value="Eukaryota"/>
</dbReference>